<feature type="domain" description="DNA-directed DNA polymerase family A palm" evidence="3">
    <location>
        <begin position="337"/>
        <end position="580"/>
    </location>
</feature>
<protein>
    <submittedName>
        <fullName evidence="4">3'-5' exonuclease domain containing protein</fullName>
    </submittedName>
</protein>
<dbReference type="GO" id="GO:0006261">
    <property type="term" value="P:DNA-templated DNA replication"/>
    <property type="evidence" value="ECO:0007669"/>
    <property type="project" value="InterPro"/>
</dbReference>
<dbReference type="EMBL" id="LR796185">
    <property type="protein sequence ID" value="CAB4124926.1"/>
    <property type="molecule type" value="Genomic_DNA"/>
</dbReference>
<dbReference type="InterPro" id="IPR036397">
    <property type="entry name" value="RNaseH_sf"/>
</dbReference>
<sequence>MKTIVLDFESYYDQEYSLRKMTPIEYLRDPRFECIGCAVKEDGSETVWFTPDELKAYLAKLPAKVAVISHNALFDMPLLAWHFNYVPYLMIDTLGMARAWLGHKLKSLSLEKVALALNLGVKGSTIHKVAGMSCAAIKQAGFYDEYVEYAKNDADLCWGIYNTIMQQGFPPAELAIMDTVIRCAVLPKFRLDATMLAEHLAYVQATKQGLLDRCGLTSRDDLMSNDKFANALRNLGVEPPTKISQLTEKETYAFAKTDQAFLELEEHDNPEVQALVSARLGVKSTIEETRTAKLMTIANITWGSKAGLMPIPLRYSGAHTHRLSGDWKLNMQNLPRSGAIRRALKAPEGHTIVACDASQIEARIVAWFCGQDSLVAQFAKGEDVYSSFAATVFGKPINKKDNPAERFIGKTAILGLGYGLGWSKFQGTIKVQSKAQTGTEIVLSDEEAQRVVNVYREAYPQIPRMWKQLTNCIPIMTNKHTYEAIGPIIIEHERILLPSGLYLNYYDLQNRDNQWWFTFGGKPKYLYGGKMTENIVQALARICVMDAAIRIRKRLNSLTDDIWLNLQVHDELVYIVPDDLTAVMKAIVLEEMRVRPSWAPELPLDAEAGVGKSYGEAK</sequence>
<dbReference type="SMART" id="SM00482">
    <property type="entry name" value="POLAc"/>
    <property type="match status" value="1"/>
</dbReference>
<dbReference type="InterPro" id="IPR043502">
    <property type="entry name" value="DNA/RNA_pol_sf"/>
</dbReference>
<keyword evidence="4" id="KW-0269">Exonuclease</keyword>
<dbReference type="GO" id="GO:0004527">
    <property type="term" value="F:exonuclease activity"/>
    <property type="evidence" value="ECO:0007669"/>
    <property type="project" value="UniProtKB-KW"/>
</dbReference>
<dbReference type="InterPro" id="IPR012337">
    <property type="entry name" value="RNaseH-like_sf"/>
</dbReference>
<dbReference type="PRINTS" id="PR00868">
    <property type="entry name" value="DNAPOLI"/>
</dbReference>
<dbReference type="Gene3D" id="3.30.70.370">
    <property type="match status" value="1"/>
</dbReference>
<reference evidence="4" key="1">
    <citation type="submission" date="2020-04" db="EMBL/GenBank/DDBJ databases">
        <authorList>
            <person name="Chiriac C."/>
            <person name="Salcher M."/>
            <person name="Ghai R."/>
            <person name="Kavagutti S V."/>
        </authorList>
    </citation>
    <scope>NUCLEOTIDE SEQUENCE</scope>
</reference>
<dbReference type="PANTHER" id="PTHR10133:SF27">
    <property type="entry name" value="DNA POLYMERASE NU"/>
    <property type="match status" value="1"/>
</dbReference>
<keyword evidence="2" id="KW-1194">Viral DNA replication</keyword>
<dbReference type="SUPFAM" id="SSF53098">
    <property type="entry name" value="Ribonuclease H-like"/>
    <property type="match status" value="1"/>
</dbReference>
<keyword evidence="1" id="KW-0235">DNA replication</keyword>
<accession>A0A6J5KUV7</accession>
<keyword evidence="4" id="KW-0540">Nuclease</keyword>
<evidence type="ECO:0000259" key="3">
    <source>
        <dbReference type="SMART" id="SM00482"/>
    </source>
</evidence>
<dbReference type="InterPro" id="IPR001098">
    <property type="entry name" value="DNA-dir_DNA_pol_A_palm_dom"/>
</dbReference>
<dbReference type="GO" id="GO:0003677">
    <property type="term" value="F:DNA binding"/>
    <property type="evidence" value="ECO:0007669"/>
    <property type="project" value="InterPro"/>
</dbReference>
<evidence type="ECO:0000313" key="4">
    <source>
        <dbReference type="EMBL" id="CAB4124926.1"/>
    </source>
</evidence>
<dbReference type="Gene3D" id="1.10.150.20">
    <property type="entry name" value="5' to 3' exonuclease, C-terminal subdomain"/>
    <property type="match status" value="1"/>
</dbReference>
<evidence type="ECO:0000256" key="2">
    <source>
        <dbReference type="ARBA" id="ARBA00023109"/>
    </source>
</evidence>
<dbReference type="Gene3D" id="3.30.420.10">
    <property type="entry name" value="Ribonuclease H-like superfamily/Ribonuclease H"/>
    <property type="match status" value="1"/>
</dbReference>
<dbReference type="SUPFAM" id="SSF56672">
    <property type="entry name" value="DNA/RNA polymerases"/>
    <property type="match status" value="1"/>
</dbReference>
<name>A0A6J5KUV7_9CAUD</name>
<dbReference type="Pfam" id="PF00476">
    <property type="entry name" value="DNA_pol_A"/>
    <property type="match status" value="1"/>
</dbReference>
<dbReference type="GO" id="GO:0003887">
    <property type="term" value="F:DNA-directed DNA polymerase activity"/>
    <property type="evidence" value="ECO:0007669"/>
    <property type="project" value="InterPro"/>
</dbReference>
<dbReference type="PANTHER" id="PTHR10133">
    <property type="entry name" value="DNA POLYMERASE I"/>
    <property type="match status" value="1"/>
</dbReference>
<evidence type="ECO:0000256" key="1">
    <source>
        <dbReference type="ARBA" id="ARBA00022705"/>
    </source>
</evidence>
<dbReference type="GO" id="GO:0006302">
    <property type="term" value="P:double-strand break repair"/>
    <property type="evidence" value="ECO:0007669"/>
    <property type="project" value="TreeGrafter"/>
</dbReference>
<proteinExistence type="predicted"/>
<gene>
    <name evidence="4" type="ORF">UFOVP55_40</name>
</gene>
<dbReference type="InterPro" id="IPR002298">
    <property type="entry name" value="DNA_polymerase_A"/>
</dbReference>
<dbReference type="GO" id="GO:0039693">
    <property type="term" value="P:viral DNA genome replication"/>
    <property type="evidence" value="ECO:0007669"/>
    <property type="project" value="UniProtKB-KW"/>
</dbReference>
<organism evidence="4">
    <name type="scientific">uncultured Caudovirales phage</name>
    <dbReference type="NCBI Taxonomy" id="2100421"/>
    <lineage>
        <taxon>Viruses</taxon>
        <taxon>Duplodnaviria</taxon>
        <taxon>Heunggongvirae</taxon>
        <taxon>Uroviricota</taxon>
        <taxon>Caudoviricetes</taxon>
        <taxon>Peduoviridae</taxon>
        <taxon>Maltschvirus</taxon>
        <taxon>Maltschvirus maltsch</taxon>
    </lineage>
</organism>
<keyword evidence="4" id="KW-0378">Hydrolase</keyword>